<name>A0A1G7T4Y3_9FIRM</name>
<dbReference type="InterPro" id="IPR050811">
    <property type="entry name" value="Phosphate_ABC_transporter"/>
</dbReference>
<keyword evidence="5" id="KW-0813">Transport</keyword>
<dbReference type="InterPro" id="IPR024370">
    <property type="entry name" value="PBP_domain"/>
</dbReference>
<dbReference type="PANTHER" id="PTHR30570:SF1">
    <property type="entry name" value="PHOSPHATE-BINDING PROTEIN PSTS"/>
    <property type="match status" value="1"/>
</dbReference>
<proteinExistence type="inferred from homology"/>
<evidence type="ECO:0000256" key="5">
    <source>
        <dbReference type="ARBA" id="ARBA00022592"/>
    </source>
</evidence>
<gene>
    <name evidence="12" type="ORF">SAMN05443529_102102</name>
</gene>
<evidence type="ECO:0000256" key="9">
    <source>
        <dbReference type="SAM" id="MobiDB-lite"/>
    </source>
</evidence>
<feature type="domain" description="PBP" evidence="11">
    <location>
        <begin position="67"/>
        <end position="318"/>
    </location>
</feature>
<comment type="similarity">
    <text evidence="3">Belongs to the PstS family.</text>
</comment>
<evidence type="ECO:0000313" key="12">
    <source>
        <dbReference type="EMBL" id="SDG30356.1"/>
    </source>
</evidence>
<evidence type="ECO:0000256" key="3">
    <source>
        <dbReference type="ARBA" id="ARBA00008725"/>
    </source>
</evidence>
<evidence type="ECO:0000256" key="2">
    <source>
        <dbReference type="ARBA" id="ARBA00004193"/>
    </source>
</evidence>
<evidence type="ECO:0000256" key="1">
    <source>
        <dbReference type="ARBA" id="ARBA00002841"/>
    </source>
</evidence>
<reference evidence="13" key="1">
    <citation type="submission" date="2016-10" db="EMBL/GenBank/DDBJ databases">
        <authorList>
            <person name="Varghese N."/>
            <person name="Submissions S."/>
        </authorList>
    </citation>
    <scope>NUCLEOTIDE SEQUENCE [LARGE SCALE GENOMIC DNA]</scope>
    <source>
        <strain evidence="13">DSM 8344</strain>
    </source>
</reference>
<dbReference type="STRING" id="1121419.SAMN05443529_102102"/>
<evidence type="ECO:0000256" key="6">
    <source>
        <dbReference type="ARBA" id="ARBA00022729"/>
    </source>
</evidence>
<evidence type="ECO:0000259" key="11">
    <source>
        <dbReference type="Pfam" id="PF12849"/>
    </source>
</evidence>
<keyword evidence="13" id="KW-1185">Reference proteome</keyword>
<feature type="region of interest" description="Disordered" evidence="9">
    <location>
        <begin position="28"/>
        <end position="49"/>
    </location>
</feature>
<dbReference type="Gene3D" id="3.40.190.10">
    <property type="entry name" value="Periplasmic binding protein-like II"/>
    <property type="match status" value="2"/>
</dbReference>
<comment type="subcellular location">
    <subcellularLocation>
        <location evidence="2">Cell membrane</location>
        <topology evidence="2">Lipid-anchor</topology>
    </subcellularLocation>
</comment>
<keyword evidence="8" id="KW-0449">Lipoprotein</keyword>
<dbReference type="EMBL" id="FNCP01000002">
    <property type="protein sequence ID" value="SDG30356.1"/>
    <property type="molecule type" value="Genomic_DNA"/>
</dbReference>
<dbReference type="SUPFAM" id="SSF53850">
    <property type="entry name" value="Periplasmic binding protein-like II"/>
    <property type="match status" value="1"/>
</dbReference>
<dbReference type="GO" id="GO:0006817">
    <property type="term" value="P:phosphate ion transport"/>
    <property type="evidence" value="ECO:0007669"/>
    <property type="project" value="UniProtKB-KW"/>
</dbReference>
<feature type="signal peptide" evidence="10">
    <location>
        <begin position="1"/>
        <end position="21"/>
    </location>
</feature>
<feature type="chain" id="PRO_5011443725" evidence="10">
    <location>
        <begin position="22"/>
        <end position="337"/>
    </location>
</feature>
<accession>A0A1G7T4Y3</accession>
<dbReference type="Pfam" id="PF12849">
    <property type="entry name" value="PBP_like_2"/>
    <property type="match status" value="1"/>
</dbReference>
<evidence type="ECO:0000256" key="10">
    <source>
        <dbReference type="SAM" id="SignalP"/>
    </source>
</evidence>
<comment type="subunit">
    <text evidence="4">The complex is composed of two ATP-binding proteins (PstB), two transmembrane proteins (PstC and PstA) and a solute-binding protein (PstS).</text>
</comment>
<evidence type="ECO:0000256" key="7">
    <source>
        <dbReference type="ARBA" id="ARBA00023139"/>
    </source>
</evidence>
<dbReference type="PROSITE" id="PS51257">
    <property type="entry name" value="PROKAR_LIPOPROTEIN"/>
    <property type="match status" value="1"/>
</dbReference>
<evidence type="ECO:0000313" key="13">
    <source>
        <dbReference type="Proteomes" id="UP000198656"/>
    </source>
</evidence>
<dbReference type="PANTHER" id="PTHR30570">
    <property type="entry name" value="PERIPLASMIC PHOSPHATE BINDING COMPONENT OF PHOSPHATE ABC TRANSPORTER"/>
    <property type="match status" value="1"/>
</dbReference>
<dbReference type="GO" id="GO:0005886">
    <property type="term" value="C:plasma membrane"/>
    <property type="evidence" value="ECO:0007669"/>
    <property type="project" value="UniProtKB-SubCell"/>
</dbReference>
<keyword evidence="5" id="KW-0592">Phosphate transport</keyword>
<dbReference type="AlphaFoldDB" id="A0A1G7T4Y3"/>
<evidence type="ECO:0000256" key="4">
    <source>
        <dbReference type="ARBA" id="ARBA00011529"/>
    </source>
</evidence>
<keyword evidence="7" id="KW-0564">Palmitate</keyword>
<comment type="function">
    <text evidence="1">Part of the ABC transporter complex PstSACB involved in phosphate import.</text>
</comment>
<sequence>MQRIISLIVASLMLLTLCACSIDSTTEVQQPTLPSNTTQPAPTGNTDSTMTTRAAALGITAKNYPIIDGSTSTLSIVQAVYRAMYGEEGANTDGYPTKASKTVPSYRLLIEGKVDVIFVPYASADVLEEAENAGVELEFHKVAAEALIFITSAENPVESITLEQIREIYLNYGITNWSKLGGPDRKLIPICRNSDSGSQSQMDNLILNNQEMHPKIQHNYVELTMEGMLEQVAFYHKGGLSGSPTNSFALGYTLYTYLQQMNEVTGIGERLKILSFNGVPPTAENIAQGYYPLADGYYAVFRSDLSKDHIARAVITWLQGKDGAETIERLGLIPCAE</sequence>
<evidence type="ECO:0000256" key="8">
    <source>
        <dbReference type="ARBA" id="ARBA00023288"/>
    </source>
</evidence>
<dbReference type="RefSeq" id="WP_092329912.1">
    <property type="nucleotide sequence ID" value="NZ_FNCP01000002.1"/>
</dbReference>
<organism evidence="12 13">
    <name type="scientific">Desulfosporosinus hippei DSM 8344</name>
    <dbReference type="NCBI Taxonomy" id="1121419"/>
    <lineage>
        <taxon>Bacteria</taxon>
        <taxon>Bacillati</taxon>
        <taxon>Bacillota</taxon>
        <taxon>Clostridia</taxon>
        <taxon>Eubacteriales</taxon>
        <taxon>Desulfitobacteriaceae</taxon>
        <taxon>Desulfosporosinus</taxon>
    </lineage>
</organism>
<dbReference type="OrthoDB" id="9790048at2"/>
<keyword evidence="6 10" id="KW-0732">Signal</keyword>
<dbReference type="Proteomes" id="UP000198656">
    <property type="component" value="Unassembled WGS sequence"/>
</dbReference>
<protein>
    <submittedName>
        <fullName evidence="12">Phosphate transport system substrate-binding protein</fullName>
    </submittedName>
</protein>